<reference evidence="2" key="1">
    <citation type="submission" date="2015-11" db="EMBL/GenBank/DDBJ databases">
        <title>Complete genome sequence of a polyethylene glycol-degrading strain Sphingopyxis terrae strain 203-1 (NBRC 15098).</title>
        <authorList>
            <person name="Yoshiyuki O."/>
            <person name="Shouta N."/>
            <person name="Nagata Y."/>
            <person name="Numata M."/>
            <person name="Tsuchikane K."/>
            <person name="Hosoyama A."/>
            <person name="Yamazoe A."/>
            <person name="Tsuda M."/>
            <person name="Fujita N."/>
            <person name="Kawai F."/>
        </authorList>
    </citation>
    <scope>NUCLEOTIDE SEQUENCE [LARGE SCALE GENOMIC DNA]</scope>
    <source>
        <strain evidence="2">203-1</strain>
    </source>
</reference>
<sequence length="110" mass="11809">MAHAKAIVDAFAGIEAVIEPAPDKTVAVLFEPPIPAADHCLSVSGRPLVKSGSRKAKCRTSYLCSDGYRLRRVDQGMTITSRRTDDLGAFCDANIKPLAPVDADVGRRQL</sequence>
<proteinExistence type="predicted"/>
<dbReference type="EMBL" id="CP013342">
    <property type="protein sequence ID" value="AMU94712.1"/>
    <property type="molecule type" value="Genomic_DNA"/>
</dbReference>
<dbReference type="AlphaFoldDB" id="A0A142VYB1"/>
<evidence type="ECO:0000313" key="1">
    <source>
        <dbReference type="EMBL" id="AMU94712.1"/>
    </source>
</evidence>
<evidence type="ECO:0000313" key="2">
    <source>
        <dbReference type="Proteomes" id="UP000076234"/>
    </source>
</evidence>
<dbReference type="Proteomes" id="UP000076234">
    <property type="component" value="Chromosome"/>
</dbReference>
<reference evidence="1 2" key="2">
    <citation type="journal article" date="2016" name="Genome Announc.">
        <title>Complete Genome Sequence of Sphingopyxis terrae Strain 203-1 (NBRC 111660), a Polyethylene Glycol Degrader.</title>
        <authorList>
            <person name="Ohtsubo Y."/>
            <person name="Nonoyama S."/>
            <person name="Nagata Y."/>
            <person name="Numata M."/>
            <person name="Tsuchikane K."/>
            <person name="Hosoyama A."/>
            <person name="Yamazoe A."/>
            <person name="Tsuda M."/>
            <person name="Fujita N."/>
            <person name="Kawai F."/>
        </authorList>
    </citation>
    <scope>NUCLEOTIDE SEQUENCE [LARGE SCALE GENOMIC DNA]</scope>
    <source>
        <strain evidence="1 2">203-1</strain>
    </source>
</reference>
<dbReference type="KEGG" id="ster:AOA14_08880"/>
<protein>
    <submittedName>
        <fullName evidence="1">Uncharacterized protein</fullName>
    </submittedName>
</protein>
<name>A0A142VYB1_9SPHN</name>
<gene>
    <name evidence="1" type="ORF">AOA14_08880</name>
</gene>
<organism evidence="1 2">
    <name type="scientific">Sphingopyxis terrae subsp. terrae NBRC 15098</name>
    <dbReference type="NCBI Taxonomy" id="1219058"/>
    <lineage>
        <taxon>Bacteria</taxon>
        <taxon>Pseudomonadati</taxon>
        <taxon>Pseudomonadota</taxon>
        <taxon>Alphaproteobacteria</taxon>
        <taxon>Sphingomonadales</taxon>
        <taxon>Sphingomonadaceae</taxon>
        <taxon>Sphingopyxis</taxon>
    </lineage>
</organism>
<accession>A0A142VYB1</accession>